<proteinExistence type="predicted"/>
<dbReference type="SUPFAM" id="SSF46955">
    <property type="entry name" value="Putative DNA-binding domain"/>
    <property type="match status" value="1"/>
</dbReference>
<accession>A0ABS0JLE8</accession>
<dbReference type="InterPro" id="IPR009061">
    <property type="entry name" value="DNA-bd_dom_put_sf"/>
</dbReference>
<feature type="domain" description="Helix-turn-helix" evidence="1">
    <location>
        <begin position="9"/>
        <end position="58"/>
    </location>
</feature>
<keyword evidence="3" id="KW-1185">Reference proteome</keyword>
<dbReference type="RefSeq" id="WP_196928317.1">
    <property type="nucleotide sequence ID" value="NZ_JADOTX010000001.1"/>
</dbReference>
<evidence type="ECO:0000259" key="1">
    <source>
        <dbReference type="Pfam" id="PF12728"/>
    </source>
</evidence>
<dbReference type="Pfam" id="PF12728">
    <property type="entry name" value="HTH_17"/>
    <property type="match status" value="1"/>
</dbReference>
<sequence>MIDVDGTTYVTLAEAARLLGIAPQTLRNRRSTGRTALPVALRIGTAALYRLADVEAARAQK</sequence>
<protein>
    <recommendedName>
        <fullName evidence="1">Helix-turn-helix domain-containing protein</fullName>
    </recommendedName>
</protein>
<comment type="caution">
    <text evidence="2">The sequence shown here is derived from an EMBL/GenBank/DDBJ whole genome shotgun (WGS) entry which is preliminary data.</text>
</comment>
<evidence type="ECO:0000313" key="3">
    <source>
        <dbReference type="Proteomes" id="UP000614915"/>
    </source>
</evidence>
<name>A0ABS0JLE8_9ACTN</name>
<reference evidence="2 3" key="1">
    <citation type="submission" date="2020-11" db="EMBL/GenBank/DDBJ databases">
        <title>Sequencing the genomes of 1000 actinobacteria strains.</title>
        <authorList>
            <person name="Klenk H.-P."/>
        </authorList>
    </citation>
    <scope>NUCLEOTIDE SEQUENCE [LARGE SCALE GENOMIC DNA]</scope>
    <source>
        <strain evidence="2 3">DSM 101692</strain>
    </source>
</reference>
<evidence type="ECO:0000313" key="2">
    <source>
        <dbReference type="EMBL" id="MBG6067865.1"/>
    </source>
</evidence>
<gene>
    <name evidence="2" type="ORF">IW248_004152</name>
</gene>
<dbReference type="InterPro" id="IPR041657">
    <property type="entry name" value="HTH_17"/>
</dbReference>
<dbReference type="EMBL" id="JADOTX010000001">
    <property type="protein sequence ID" value="MBG6067865.1"/>
    <property type="molecule type" value="Genomic_DNA"/>
</dbReference>
<organism evidence="2 3">
    <name type="scientific">Micromonospora ureilytica</name>
    <dbReference type="NCBI Taxonomy" id="709868"/>
    <lineage>
        <taxon>Bacteria</taxon>
        <taxon>Bacillati</taxon>
        <taxon>Actinomycetota</taxon>
        <taxon>Actinomycetes</taxon>
        <taxon>Micromonosporales</taxon>
        <taxon>Micromonosporaceae</taxon>
        <taxon>Micromonospora</taxon>
    </lineage>
</organism>
<dbReference type="Proteomes" id="UP000614915">
    <property type="component" value="Unassembled WGS sequence"/>
</dbReference>